<organism evidence="1 2">
    <name type="scientific">Novipirellula rosea</name>
    <dbReference type="NCBI Taxonomy" id="1031540"/>
    <lineage>
        <taxon>Bacteria</taxon>
        <taxon>Pseudomonadati</taxon>
        <taxon>Planctomycetota</taxon>
        <taxon>Planctomycetia</taxon>
        <taxon>Pirellulales</taxon>
        <taxon>Pirellulaceae</taxon>
        <taxon>Novipirellula</taxon>
    </lineage>
</organism>
<dbReference type="InterPro" id="IPR006311">
    <property type="entry name" value="TAT_signal"/>
</dbReference>
<dbReference type="PROSITE" id="PS51318">
    <property type="entry name" value="TAT"/>
    <property type="match status" value="1"/>
</dbReference>
<comment type="caution">
    <text evidence="1">The sequence shown here is derived from an EMBL/GenBank/DDBJ whole genome shotgun (WGS) entry which is preliminary data.</text>
</comment>
<sequence length="500" mass="54605">MSIPRPNNNRLATIDLPHYALPSSRREFLTQSGAGFGALALAGMMSDATAGPAAASIANRADASEINLNPLAAKSPHFAPTAKRVIFLFMEGGPSHLDLFDPKPLLQKLAGKPIPASFGEVVTAMGEMRSPLLPTKRKWKQHGESGTWVSDWLPETAKCVDDIAVIRSCWANGINHSAGVCQMNTCSILSGRPSLGSWVSYGLGSVNDNLPAFVVMQDNGAQIVNGPRSWGSGFMPAVYQGTRLSEGKQPIPYLNPPEGMTDLQQRAKLAFLNQLNQRYANQHPEQSELEARISSYELAFRMQSEAPDVIDLARESEKTKVMYGINQKETASYGRLCLLARRMAERGVRFIQLYHGAGSKWDSHSNIEGNHSNMCRAMDLPVAALLKDLKQRGMLEETLVVWGGEFGRTPMSEKGNGRDHNPSGFTMWMAGGGVKGGQTIGETDDLGLHATVDRLHVHDLHASILHLLGLGNRQLTYIHKGRPESPTVNEGEFFRRLVTG</sequence>
<evidence type="ECO:0000313" key="1">
    <source>
        <dbReference type="EMBL" id="GAA4466612.1"/>
    </source>
</evidence>
<proteinExistence type="predicted"/>
<protein>
    <submittedName>
        <fullName evidence="1">DUF1501 domain-containing protein</fullName>
    </submittedName>
</protein>
<dbReference type="EMBL" id="BAABGA010000082">
    <property type="protein sequence ID" value="GAA4466612.1"/>
    <property type="molecule type" value="Genomic_DNA"/>
</dbReference>
<dbReference type="RefSeq" id="WP_345327001.1">
    <property type="nucleotide sequence ID" value="NZ_BAABGA010000082.1"/>
</dbReference>
<gene>
    <name evidence="1" type="ORF">GCM10023156_55640</name>
</gene>
<accession>A0ABP8NJK6</accession>
<name>A0ABP8NJK6_9BACT</name>
<dbReference type="PANTHER" id="PTHR43737">
    <property type="entry name" value="BLL7424 PROTEIN"/>
    <property type="match status" value="1"/>
</dbReference>
<dbReference type="InterPro" id="IPR010869">
    <property type="entry name" value="DUF1501"/>
</dbReference>
<dbReference type="InterPro" id="IPR017850">
    <property type="entry name" value="Alkaline_phosphatase_core_sf"/>
</dbReference>
<dbReference type="Pfam" id="PF07394">
    <property type="entry name" value="DUF1501"/>
    <property type="match status" value="1"/>
</dbReference>
<dbReference type="SUPFAM" id="SSF53649">
    <property type="entry name" value="Alkaline phosphatase-like"/>
    <property type="match status" value="1"/>
</dbReference>
<dbReference type="Gene3D" id="3.40.720.10">
    <property type="entry name" value="Alkaline Phosphatase, subunit A"/>
    <property type="match status" value="1"/>
</dbReference>
<reference evidence="2" key="1">
    <citation type="journal article" date="2019" name="Int. J. Syst. Evol. Microbiol.">
        <title>The Global Catalogue of Microorganisms (GCM) 10K type strain sequencing project: providing services to taxonomists for standard genome sequencing and annotation.</title>
        <authorList>
            <consortium name="The Broad Institute Genomics Platform"/>
            <consortium name="The Broad Institute Genome Sequencing Center for Infectious Disease"/>
            <person name="Wu L."/>
            <person name="Ma J."/>
        </authorList>
    </citation>
    <scope>NUCLEOTIDE SEQUENCE [LARGE SCALE GENOMIC DNA]</scope>
    <source>
        <strain evidence="2">JCM 17759</strain>
    </source>
</reference>
<dbReference type="Proteomes" id="UP001500840">
    <property type="component" value="Unassembled WGS sequence"/>
</dbReference>
<evidence type="ECO:0000313" key="2">
    <source>
        <dbReference type="Proteomes" id="UP001500840"/>
    </source>
</evidence>
<keyword evidence="2" id="KW-1185">Reference proteome</keyword>
<dbReference type="PANTHER" id="PTHR43737:SF1">
    <property type="entry name" value="DUF1501 DOMAIN-CONTAINING PROTEIN"/>
    <property type="match status" value="1"/>
</dbReference>